<dbReference type="PANTHER" id="PTHR43143">
    <property type="entry name" value="METALLOPHOSPHOESTERASE, CALCINEURIN SUPERFAMILY"/>
    <property type="match status" value="1"/>
</dbReference>
<reference evidence="2 3" key="1">
    <citation type="submission" date="2021-01" db="EMBL/GenBank/DDBJ databases">
        <title>Genomic Encyclopedia of Type Strains, Phase IV (KMG-IV): sequencing the most valuable type-strain genomes for metagenomic binning, comparative biology and taxonomic classification.</title>
        <authorList>
            <person name="Goeker M."/>
        </authorList>
    </citation>
    <scope>NUCLEOTIDE SEQUENCE [LARGE SCALE GENOMIC DNA]</scope>
    <source>
        <strain evidence="2 3">DSM 100968</strain>
    </source>
</reference>
<dbReference type="Gene3D" id="3.60.21.10">
    <property type="match status" value="1"/>
</dbReference>
<dbReference type="Pfam" id="PF00149">
    <property type="entry name" value="Metallophos"/>
    <property type="match status" value="1"/>
</dbReference>
<comment type="caution">
    <text evidence="2">The sequence shown here is derived from an EMBL/GenBank/DDBJ whole genome shotgun (WGS) entry which is preliminary data.</text>
</comment>
<sequence>MMPHFKNKMTGKPLRVFYLTLAAIILAVVPLICWGGKGSAHQEAIASAGHQAPPDSVYLRKPDVTLGNLPDGKKVSHKLFKGISSIDFTFGVLPDTQFYSKSHPDIFRKMNQWFVANQQALNLKYIFHLGDIVNNFDQPYQWKTADRAMAILDQAHVPYGVITGNHDVGYLTNYRPYYQYFGEPRYLWNPWYGGSYKNNRGHFDLIDVDGKKYIMLAMGWGISGDEISWMNQVLRLYGDRTAILYVHDYLNGSGQRSLQGERIFQRVVRPNPNVKIVMNGHSYGAARRIDAIDDNLDGKPDRQVMQMLSDYQSLKGGQGYIRVIGFDLKHDKVYVRTFSPQVGRTHAFKKNKDNFAFHFDFD</sequence>
<dbReference type="InterPro" id="IPR051918">
    <property type="entry name" value="STPP_CPPED1"/>
</dbReference>
<organism evidence="2 3">
    <name type="scientific">Sporolactobacillus spathodeae</name>
    <dbReference type="NCBI Taxonomy" id="1465502"/>
    <lineage>
        <taxon>Bacteria</taxon>
        <taxon>Bacillati</taxon>
        <taxon>Bacillota</taxon>
        <taxon>Bacilli</taxon>
        <taxon>Bacillales</taxon>
        <taxon>Sporolactobacillaceae</taxon>
        <taxon>Sporolactobacillus</taxon>
    </lineage>
</organism>
<dbReference type="Proteomes" id="UP000823201">
    <property type="component" value="Unassembled WGS sequence"/>
</dbReference>
<dbReference type="InterPro" id="IPR004843">
    <property type="entry name" value="Calcineurin-like_PHP"/>
</dbReference>
<protein>
    <recommendedName>
        <fullName evidence="1">Calcineurin-like phosphoesterase domain-containing protein</fullName>
    </recommendedName>
</protein>
<dbReference type="SUPFAM" id="SSF56300">
    <property type="entry name" value="Metallo-dependent phosphatases"/>
    <property type="match status" value="1"/>
</dbReference>
<gene>
    <name evidence="2" type="ORF">JOC27_002233</name>
</gene>
<name>A0ABS2QAX1_9BACL</name>
<proteinExistence type="predicted"/>
<feature type="domain" description="Calcineurin-like phosphoesterase" evidence="1">
    <location>
        <begin position="89"/>
        <end position="282"/>
    </location>
</feature>
<keyword evidence="3" id="KW-1185">Reference proteome</keyword>
<evidence type="ECO:0000313" key="3">
    <source>
        <dbReference type="Proteomes" id="UP000823201"/>
    </source>
</evidence>
<dbReference type="PANTHER" id="PTHR43143:SF5">
    <property type="entry name" value="SECRETED PROTEIN"/>
    <property type="match status" value="1"/>
</dbReference>
<dbReference type="InterPro" id="IPR029052">
    <property type="entry name" value="Metallo-depent_PP-like"/>
</dbReference>
<evidence type="ECO:0000259" key="1">
    <source>
        <dbReference type="Pfam" id="PF00149"/>
    </source>
</evidence>
<dbReference type="RefSeq" id="WP_205007325.1">
    <property type="nucleotide sequence ID" value="NZ_CBCRXA010000023.1"/>
</dbReference>
<dbReference type="EMBL" id="JAFBEV010000023">
    <property type="protein sequence ID" value="MBM7658771.1"/>
    <property type="molecule type" value="Genomic_DNA"/>
</dbReference>
<evidence type="ECO:0000313" key="2">
    <source>
        <dbReference type="EMBL" id="MBM7658771.1"/>
    </source>
</evidence>
<accession>A0ABS2QAX1</accession>